<proteinExistence type="predicted"/>
<dbReference type="EMBL" id="JAJFAZ020000008">
    <property type="protein sequence ID" value="KAI5315566.1"/>
    <property type="molecule type" value="Genomic_DNA"/>
</dbReference>
<gene>
    <name evidence="2" type="ORF">L3X38_044742</name>
</gene>
<organism evidence="2 3">
    <name type="scientific">Prunus dulcis</name>
    <name type="common">Almond</name>
    <name type="synonym">Amygdalus dulcis</name>
    <dbReference type="NCBI Taxonomy" id="3755"/>
    <lineage>
        <taxon>Eukaryota</taxon>
        <taxon>Viridiplantae</taxon>
        <taxon>Streptophyta</taxon>
        <taxon>Embryophyta</taxon>
        <taxon>Tracheophyta</taxon>
        <taxon>Spermatophyta</taxon>
        <taxon>Magnoliopsida</taxon>
        <taxon>eudicotyledons</taxon>
        <taxon>Gunneridae</taxon>
        <taxon>Pentapetalae</taxon>
        <taxon>rosids</taxon>
        <taxon>fabids</taxon>
        <taxon>Rosales</taxon>
        <taxon>Rosaceae</taxon>
        <taxon>Amygdaloideae</taxon>
        <taxon>Amygdaleae</taxon>
        <taxon>Prunus</taxon>
    </lineage>
</organism>
<accession>A0AAD4V0P7</accession>
<evidence type="ECO:0000313" key="2">
    <source>
        <dbReference type="EMBL" id="KAI5315566.1"/>
    </source>
</evidence>
<feature type="region of interest" description="Disordered" evidence="1">
    <location>
        <begin position="18"/>
        <end position="45"/>
    </location>
</feature>
<dbReference type="AlphaFoldDB" id="A0AAD4V0P7"/>
<evidence type="ECO:0000256" key="1">
    <source>
        <dbReference type="SAM" id="MobiDB-lite"/>
    </source>
</evidence>
<sequence>MANSGAGKALNLKVSNGEDDQCHRTEEMVDNNDTKPCCSRPNTTATATVIPPRRRLREMEKECVDL</sequence>
<name>A0AAD4V0P7_PRUDU</name>
<dbReference type="Proteomes" id="UP001054821">
    <property type="component" value="Chromosome 8"/>
</dbReference>
<keyword evidence="3" id="KW-1185">Reference proteome</keyword>
<evidence type="ECO:0000313" key="3">
    <source>
        <dbReference type="Proteomes" id="UP001054821"/>
    </source>
</evidence>
<comment type="caution">
    <text evidence="2">The sequence shown here is derived from an EMBL/GenBank/DDBJ whole genome shotgun (WGS) entry which is preliminary data.</text>
</comment>
<protein>
    <submittedName>
        <fullName evidence="2">Uncharacterized protein</fullName>
    </submittedName>
</protein>
<reference evidence="2 3" key="1">
    <citation type="journal article" date="2022" name="G3 (Bethesda)">
        <title>Whole-genome sequence and methylome profiling of the almond [Prunus dulcis (Mill.) D.A. Webb] cultivar 'Nonpareil'.</title>
        <authorList>
            <person name="D'Amico-Willman K.M."/>
            <person name="Ouma W.Z."/>
            <person name="Meulia T."/>
            <person name="Sideli G.M."/>
            <person name="Gradziel T.M."/>
            <person name="Fresnedo-Ramirez J."/>
        </authorList>
    </citation>
    <scope>NUCLEOTIDE SEQUENCE [LARGE SCALE GENOMIC DNA]</scope>
    <source>
        <strain evidence="2">Clone GOH B32 T37-40</strain>
    </source>
</reference>